<evidence type="ECO:0000256" key="2">
    <source>
        <dbReference type="SAM" id="MobiDB-lite"/>
    </source>
</evidence>
<dbReference type="OrthoDB" id="9806955at2"/>
<reference evidence="3 4" key="1">
    <citation type="submission" date="2019-05" db="EMBL/GenBank/DDBJ databases">
        <authorList>
            <person name="Hariharan J."/>
            <person name="Choudoir M.J."/>
            <person name="Diebold P."/>
            <person name="Panke-Buisse K."/>
            <person name="Buckley D.H."/>
        </authorList>
    </citation>
    <scope>NUCLEOTIDE SEQUENCE [LARGE SCALE GENOMIC DNA]</scope>
    <source>
        <strain evidence="3 4">SUN51</strain>
    </source>
</reference>
<dbReference type="PANTHER" id="PTHR10362">
    <property type="entry name" value="HISTIDINE AMMONIA-LYASE"/>
    <property type="match status" value="1"/>
</dbReference>
<dbReference type="Proteomes" id="UP000324965">
    <property type="component" value="Unassembled WGS sequence"/>
</dbReference>
<sequence length="557" mass="56395">MTAPYPAGAGPLVTDTEPVPEGPAEPVVLDGRSLTGADVAAVALRGARVVLADEVLPRLARERAVVDDVVDRRVPTYGLTTGLGSRSSYALPREELARFSVRTVRGRANAVGDPLPVPVVRAALVARVNGLAGGGSGISAEIVPLLVGMLNARVHPLIPGTGSIGASDLCQMAHAGLVVIGEGRAEHRGEVLDGGTALRRAGLAPAELGPKDGHVLCSASPLAAGHGGLVLHGAAALLTLAQAVTALTFEGFRANTSPLDARVLGLRPAPGQSRAAAELLAFLDGGELTDPRRARRVQDPVSLRCAAQVHGALHAALDFAGAALDPELNGSGDNPVVLAAAEDTGGTGGESGVDPSGVSGGEPGGVPGEILSSGNFHTPALALSFDTLALALTQTAALSAERMRRLLAPALSGLSANLSPYGPERSGFAPLAKTAQALVAEIRLLSTPVSTDPRHGADGVEDDSTNASLGARRLSTMLVRLRQLLAVEAVTAAQAVDLAAPAVLGRGPALLHRAVRALVPPLDDDRSCGADVDRVSEDVLGSDEVLDALRALLEGAP</sequence>
<dbReference type="InterPro" id="IPR008948">
    <property type="entry name" value="L-Aspartase-like"/>
</dbReference>
<dbReference type="EMBL" id="VDFC01000016">
    <property type="protein sequence ID" value="KAA0941269.1"/>
    <property type="molecule type" value="Genomic_DNA"/>
</dbReference>
<protein>
    <submittedName>
        <fullName evidence="3">Histidine ammonia-lyase</fullName>
    </submittedName>
</protein>
<dbReference type="RefSeq" id="WP_149510235.1">
    <property type="nucleotide sequence ID" value="NZ_VDFC01000016.1"/>
</dbReference>
<dbReference type="InterPro" id="IPR001106">
    <property type="entry name" value="Aromatic_Lyase"/>
</dbReference>
<dbReference type="SUPFAM" id="SSF48557">
    <property type="entry name" value="L-aspartase-like"/>
    <property type="match status" value="1"/>
</dbReference>
<keyword evidence="4" id="KW-1185">Reference proteome</keyword>
<dbReference type="Gene3D" id="1.10.275.10">
    <property type="entry name" value="Fumarase/aspartase (N-terminal domain)"/>
    <property type="match status" value="1"/>
</dbReference>
<dbReference type="CDD" id="cd00332">
    <property type="entry name" value="PAL-HAL"/>
    <property type="match status" value="1"/>
</dbReference>
<dbReference type="AlphaFoldDB" id="A0A5B0BK35"/>
<evidence type="ECO:0000256" key="1">
    <source>
        <dbReference type="ARBA" id="ARBA00023239"/>
    </source>
</evidence>
<keyword evidence="1 3" id="KW-0456">Lyase</keyword>
<feature type="region of interest" description="Disordered" evidence="2">
    <location>
        <begin position="1"/>
        <end position="23"/>
    </location>
</feature>
<dbReference type="Pfam" id="PF00221">
    <property type="entry name" value="Lyase_aromatic"/>
    <property type="match status" value="1"/>
</dbReference>
<dbReference type="InterPro" id="IPR024083">
    <property type="entry name" value="Fumarase/histidase_N"/>
</dbReference>
<evidence type="ECO:0000313" key="4">
    <source>
        <dbReference type="Proteomes" id="UP000324965"/>
    </source>
</evidence>
<feature type="region of interest" description="Disordered" evidence="2">
    <location>
        <begin position="342"/>
        <end position="367"/>
    </location>
</feature>
<organism evidence="3 4">
    <name type="scientific">Streptomyces apricus</name>
    <dbReference type="NCBI Taxonomy" id="1828112"/>
    <lineage>
        <taxon>Bacteria</taxon>
        <taxon>Bacillati</taxon>
        <taxon>Actinomycetota</taxon>
        <taxon>Actinomycetes</taxon>
        <taxon>Kitasatosporales</taxon>
        <taxon>Streptomycetaceae</taxon>
        <taxon>Streptomyces</taxon>
    </lineage>
</organism>
<feature type="compositionally biased region" description="Gly residues" evidence="2">
    <location>
        <begin position="358"/>
        <end position="367"/>
    </location>
</feature>
<evidence type="ECO:0000313" key="3">
    <source>
        <dbReference type="EMBL" id="KAA0941269.1"/>
    </source>
</evidence>
<dbReference type="Gene3D" id="1.20.200.10">
    <property type="entry name" value="Fumarase/aspartase (Central domain)"/>
    <property type="match status" value="1"/>
</dbReference>
<gene>
    <name evidence="3" type="ORF">FGF04_06260</name>
</gene>
<dbReference type="GO" id="GO:0016841">
    <property type="term" value="F:ammonia-lyase activity"/>
    <property type="evidence" value="ECO:0007669"/>
    <property type="project" value="UniProtKB-ARBA"/>
</dbReference>
<name>A0A5B0BK35_9ACTN</name>
<proteinExistence type="predicted"/>
<comment type="caution">
    <text evidence="3">The sequence shown here is derived from an EMBL/GenBank/DDBJ whole genome shotgun (WGS) entry which is preliminary data.</text>
</comment>
<accession>A0A5B0BK35</accession>